<proteinExistence type="predicted"/>
<dbReference type="AlphaFoldDB" id="A0A4Z2HSM1"/>
<name>A0A4Z2HSM1_9TELE</name>
<reference evidence="2 3" key="1">
    <citation type="submission" date="2019-03" db="EMBL/GenBank/DDBJ databases">
        <title>First draft genome of Liparis tanakae, snailfish: a comprehensive survey of snailfish specific genes.</title>
        <authorList>
            <person name="Kim W."/>
            <person name="Song I."/>
            <person name="Jeong J.-H."/>
            <person name="Kim D."/>
            <person name="Kim S."/>
            <person name="Ryu S."/>
            <person name="Song J.Y."/>
            <person name="Lee S.K."/>
        </authorList>
    </citation>
    <scope>NUCLEOTIDE SEQUENCE [LARGE SCALE GENOMIC DNA]</scope>
    <source>
        <tissue evidence="2">Muscle</tissue>
    </source>
</reference>
<sequence length="562" mass="60512">MVWWRAGNSPIISDMVCSSRVLSSIFSMDTLYWHSSTTTTSGCTARIVCVRHSSAWAVPTRYRTLPSGAVSRVTVSGSSGDDWRRWDRNCQSSSIVSPSATQEQRRRAAAALQCSAESDSRAFPSSDELPGSLCKSVPTVLFILFFLKESMMYTQQLVCRGSGFSIWVRGSLGGGGVGRGGGRGGGGEDLGLRGSSLEGGFGLTPFTLCSEGRGSAAVASTLGLRMVSMYGWTSRRLAHHLSHSEIEGVHVWIECLYPRVPHGGRGVVIGLCERSQQLPDHVVVHEVALVGDEVQSVERLDVVPVLVAEHGQDVDVAELGLLPASPRFNADLVQFVKHKVGLAHHEQVQQIQQDDEVHGAEQSDVHCGHDALQLHGGQLTVDPQPQLVVAAHVRGLAQSTGELILPLAGVVCAQVLLRALLLLRVLYDLPPLALGNARSFGLDLLLDLWGSALSGAMIAVINLLKQEVELGSEPRRGKELPAQSRDVHDASEGQQGIGSLTCKVPCEDKGDQQDGDDDRPYTDDAVKGQLQFELHHEAGQQPAPLILRGTRQDQLLQLLTGE</sequence>
<feature type="compositionally biased region" description="Basic and acidic residues" evidence="1">
    <location>
        <begin position="505"/>
        <end position="525"/>
    </location>
</feature>
<evidence type="ECO:0000313" key="3">
    <source>
        <dbReference type="Proteomes" id="UP000314294"/>
    </source>
</evidence>
<protein>
    <submittedName>
        <fullName evidence="2">Uncharacterized protein</fullName>
    </submittedName>
</protein>
<feature type="region of interest" description="Disordered" evidence="1">
    <location>
        <begin position="473"/>
        <end position="525"/>
    </location>
</feature>
<keyword evidence="3" id="KW-1185">Reference proteome</keyword>
<accession>A0A4Z2HSM1</accession>
<evidence type="ECO:0000313" key="2">
    <source>
        <dbReference type="EMBL" id="TNN68004.1"/>
    </source>
</evidence>
<feature type="compositionally biased region" description="Basic and acidic residues" evidence="1">
    <location>
        <begin position="473"/>
        <end position="491"/>
    </location>
</feature>
<dbReference type="Proteomes" id="UP000314294">
    <property type="component" value="Unassembled WGS sequence"/>
</dbReference>
<comment type="caution">
    <text evidence="2">The sequence shown here is derived from an EMBL/GenBank/DDBJ whole genome shotgun (WGS) entry which is preliminary data.</text>
</comment>
<evidence type="ECO:0000256" key="1">
    <source>
        <dbReference type="SAM" id="MobiDB-lite"/>
    </source>
</evidence>
<gene>
    <name evidence="2" type="ORF">EYF80_021796</name>
</gene>
<organism evidence="2 3">
    <name type="scientific">Liparis tanakae</name>
    <name type="common">Tanaka's snailfish</name>
    <dbReference type="NCBI Taxonomy" id="230148"/>
    <lineage>
        <taxon>Eukaryota</taxon>
        <taxon>Metazoa</taxon>
        <taxon>Chordata</taxon>
        <taxon>Craniata</taxon>
        <taxon>Vertebrata</taxon>
        <taxon>Euteleostomi</taxon>
        <taxon>Actinopterygii</taxon>
        <taxon>Neopterygii</taxon>
        <taxon>Teleostei</taxon>
        <taxon>Neoteleostei</taxon>
        <taxon>Acanthomorphata</taxon>
        <taxon>Eupercaria</taxon>
        <taxon>Perciformes</taxon>
        <taxon>Cottioidei</taxon>
        <taxon>Cottales</taxon>
        <taxon>Liparidae</taxon>
        <taxon>Liparis</taxon>
    </lineage>
</organism>
<dbReference type="EMBL" id="SRLO01000196">
    <property type="protein sequence ID" value="TNN68004.1"/>
    <property type="molecule type" value="Genomic_DNA"/>
</dbReference>